<dbReference type="PANTHER" id="PTHR23506">
    <property type="entry name" value="GH10249P"/>
    <property type="match status" value="1"/>
</dbReference>
<feature type="transmembrane region" description="Helical" evidence="6">
    <location>
        <begin position="359"/>
        <end position="379"/>
    </location>
</feature>
<feature type="transmembrane region" description="Helical" evidence="6">
    <location>
        <begin position="457"/>
        <end position="476"/>
    </location>
</feature>
<organism evidence="8">
    <name type="scientific">Rhipicephalus zambeziensis</name>
    <dbReference type="NCBI Taxonomy" id="60191"/>
    <lineage>
        <taxon>Eukaryota</taxon>
        <taxon>Metazoa</taxon>
        <taxon>Ecdysozoa</taxon>
        <taxon>Arthropoda</taxon>
        <taxon>Chelicerata</taxon>
        <taxon>Arachnida</taxon>
        <taxon>Acari</taxon>
        <taxon>Parasitiformes</taxon>
        <taxon>Ixodida</taxon>
        <taxon>Ixodoidea</taxon>
        <taxon>Ixodidae</taxon>
        <taxon>Rhipicephalinae</taxon>
        <taxon>Rhipicephalus</taxon>
        <taxon>Rhipicephalus</taxon>
    </lineage>
</organism>
<feature type="transmembrane region" description="Helical" evidence="6">
    <location>
        <begin position="139"/>
        <end position="161"/>
    </location>
</feature>
<dbReference type="InterPro" id="IPR036259">
    <property type="entry name" value="MFS_trans_sf"/>
</dbReference>
<evidence type="ECO:0000256" key="2">
    <source>
        <dbReference type="ARBA" id="ARBA00022448"/>
    </source>
</evidence>
<dbReference type="PANTHER" id="PTHR23506:SF26">
    <property type="entry name" value="MFS-TYPE TRANSPORTER SLC18B1"/>
    <property type="match status" value="1"/>
</dbReference>
<evidence type="ECO:0000259" key="7">
    <source>
        <dbReference type="PROSITE" id="PS50850"/>
    </source>
</evidence>
<name>A0A224YQ50_9ACAR</name>
<evidence type="ECO:0000256" key="5">
    <source>
        <dbReference type="ARBA" id="ARBA00023136"/>
    </source>
</evidence>
<dbReference type="GO" id="GO:0016020">
    <property type="term" value="C:membrane"/>
    <property type="evidence" value="ECO:0007669"/>
    <property type="project" value="UniProtKB-SubCell"/>
</dbReference>
<proteinExistence type="predicted"/>
<keyword evidence="2" id="KW-0813">Transport</keyword>
<accession>A0A224YQ50</accession>
<feature type="transmembrane region" description="Helical" evidence="6">
    <location>
        <begin position="167"/>
        <end position="191"/>
    </location>
</feature>
<evidence type="ECO:0000256" key="1">
    <source>
        <dbReference type="ARBA" id="ARBA00004141"/>
    </source>
</evidence>
<reference evidence="8" key="1">
    <citation type="journal article" date="2017" name="Parasit. Vectors">
        <title>Sialotranscriptomics of Rhipicephalus zambeziensis reveals intricate expression profiles of secretory proteins and suggests tight temporal transcriptional regulation during blood-feeding.</title>
        <authorList>
            <person name="de Castro M.H."/>
            <person name="de Klerk D."/>
            <person name="Pienaar R."/>
            <person name="Rees D.J.G."/>
            <person name="Mans B.J."/>
        </authorList>
    </citation>
    <scope>NUCLEOTIDE SEQUENCE</scope>
    <source>
        <tissue evidence="8">Salivary glands</tissue>
    </source>
</reference>
<evidence type="ECO:0000313" key="8">
    <source>
        <dbReference type="EMBL" id="MAA19716.1"/>
    </source>
</evidence>
<feature type="transmembrane region" description="Helical" evidence="6">
    <location>
        <begin position="232"/>
        <end position="251"/>
    </location>
</feature>
<evidence type="ECO:0000256" key="6">
    <source>
        <dbReference type="SAM" id="Phobius"/>
    </source>
</evidence>
<dbReference type="SUPFAM" id="SSF103473">
    <property type="entry name" value="MFS general substrate transporter"/>
    <property type="match status" value="1"/>
</dbReference>
<comment type="subcellular location">
    <subcellularLocation>
        <location evidence="1">Membrane</location>
        <topology evidence="1">Multi-pass membrane protein</topology>
    </subcellularLocation>
</comment>
<feature type="transmembrane region" description="Helical" evidence="6">
    <location>
        <begin position="203"/>
        <end position="226"/>
    </location>
</feature>
<dbReference type="Pfam" id="PF07690">
    <property type="entry name" value="MFS_1"/>
    <property type="match status" value="1"/>
</dbReference>
<dbReference type="InterPro" id="IPR011701">
    <property type="entry name" value="MFS"/>
</dbReference>
<keyword evidence="4 6" id="KW-1133">Transmembrane helix</keyword>
<sequence>MPDAQVLGSSGQHVSYAPIGATTDDIELEGTSKDETTETDKLSPGVDAVRFSNTCPPPAVRSTGFLQRHRKKISLLPMMHTQFWVAAAYALLAPLFPALAVSRGLEAWEYGFVFSLGKITTLIGSSWAKKLIQQTSPKFVFLIGQVGYFLANAVYGALYWIPGKYKMLGVALFGGALGGLSESLYCVSSYATATVVLADHLGFAVAGMQVLWGSGGATGAILGGAIADVWGYPASFFVMSSVFMLSSPFIATSRIFRRNRKPTVGDAQINGENAAVETDMKHYWLLRDPRFISYLVNLFLDGLIFGFIEPTLEPYLDQFDHSSSGVGSVFSVYSVTFCIASAVCGFICHCKAETRCLPLVHLFNILGFLLIGPAPFLPFKPHMNFIYVSQALLGAGVASLHALSYSSAIKRAIAKGYKEDIDTSSFVCGAIFASFVVGATLSPPISGYVVEALGFRVGSMILFGVLVAWMPALLLLQKNSSNAH</sequence>
<feature type="transmembrane region" description="Helical" evidence="6">
    <location>
        <begin position="81"/>
        <end position="101"/>
    </location>
</feature>
<dbReference type="EMBL" id="GFPF01008570">
    <property type="protein sequence ID" value="MAA19716.1"/>
    <property type="molecule type" value="Transcribed_RNA"/>
</dbReference>
<feature type="transmembrane region" description="Helical" evidence="6">
    <location>
        <begin position="385"/>
        <end position="405"/>
    </location>
</feature>
<dbReference type="PROSITE" id="PS50850">
    <property type="entry name" value="MFS"/>
    <property type="match status" value="1"/>
</dbReference>
<protein>
    <submittedName>
        <fullName evidence="8">Protein containing MFS 1 domain</fullName>
    </submittedName>
</protein>
<dbReference type="InterPro" id="IPR020846">
    <property type="entry name" value="MFS_dom"/>
</dbReference>
<evidence type="ECO:0000256" key="3">
    <source>
        <dbReference type="ARBA" id="ARBA00022692"/>
    </source>
</evidence>
<dbReference type="Gene3D" id="1.20.1250.20">
    <property type="entry name" value="MFS general substrate transporter like domains"/>
    <property type="match status" value="2"/>
</dbReference>
<feature type="transmembrane region" description="Helical" evidence="6">
    <location>
        <begin position="291"/>
        <end position="308"/>
    </location>
</feature>
<keyword evidence="3 6" id="KW-0812">Transmembrane</keyword>
<feature type="domain" description="Major facilitator superfamily (MFS) profile" evidence="7">
    <location>
        <begin position="290"/>
        <end position="484"/>
    </location>
</feature>
<keyword evidence="5 6" id="KW-0472">Membrane</keyword>
<feature type="transmembrane region" description="Helical" evidence="6">
    <location>
        <begin position="426"/>
        <end position="445"/>
    </location>
</feature>
<dbReference type="GO" id="GO:0022857">
    <property type="term" value="F:transmembrane transporter activity"/>
    <property type="evidence" value="ECO:0007669"/>
    <property type="project" value="InterPro"/>
</dbReference>
<dbReference type="AlphaFoldDB" id="A0A224YQ50"/>
<evidence type="ECO:0000256" key="4">
    <source>
        <dbReference type="ARBA" id="ARBA00022989"/>
    </source>
</evidence>
<feature type="transmembrane region" description="Helical" evidence="6">
    <location>
        <begin position="328"/>
        <end position="347"/>
    </location>
</feature>
<dbReference type="InterPro" id="IPR050930">
    <property type="entry name" value="MFS_Vesicular_Transporter"/>
</dbReference>